<protein>
    <submittedName>
        <fullName evidence="1">Uncharacterized protein</fullName>
    </submittedName>
</protein>
<accession>A0A1E5P2F2</accession>
<organism evidence="1 2">
    <name type="scientific">Streptomyces agglomeratus</name>
    <dbReference type="NCBI Taxonomy" id="285458"/>
    <lineage>
        <taxon>Bacteria</taxon>
        <taxon>Bacillati</taxon>
        <taxon>Actinomycetota</taxon>
        <taxon>Actinomycetes</taxon>
        <taxon>Kitasatosporales</taxon>
        <taxon>Streptomycetaceae</taxon>
        <taxon>Streptomyces</taxon>
    </lineage>
</organism>
<keyword evidence="2" id="KW-1185">Reference proteome</keyword>
<reference evidence="1 2" key="1">
    <citation type="submission" date="2016-08" db="EMBL/GenBank/DDBJ databases">
        <title>Complete genome sequence of Streptomyces agglomeratus strain 6-3-2, a novel anti-MRSA actinomycete isolated from Wuli of Tebit, China.</title>
        <authorList>
            <person name="Chen X."/>
        </authorList>
    </citation>
    <scope>NUCLEOTIDE SEQUENCE [LARGE SCALE GENOMIC DNA]</scope>
    <source>
        <strain evidence="1 2">6-3-2</strain>
    </source>
</reference>
<name>A0A1E5P2F2_9ACTN</name>
<comment type="caution">
    <text evidence="1">The sequence shown here is derived from an EMBL/GenBank/DDBJ whole genome shotgun (WGS) entry which is preliminary data.</text>
</comment>
<dbReference type="Proteomes" id="UP000095759">
    <property type="component" value="Unassembled WGS sequence"/>
</dbReference>
<evidence type="ECO:0000313" key="1">
    <source>
        <dbReference type="EMBL" id="OEJ23544.1"/>
    </source>
</evidence>
<sequence length="540" mass="57212">MRAPAAVEARLAATFTDSPSGMTTVPLTGEDPHRTAAALAVLRDTGESAADAHLAEHAGWWSDRVLTTHEGDAALRIQHLRTGVRAFPGQLPPGRVHTAATTAVRALFRRPQPLPEVEAVARMAEEVHRGDSGNAQLGQTAEQVRNLVKQHLDTRTQPCRATSTSDALSDYVAARTLSAQGYACTVSAKTGDVVRGEISRLAGSDEAWSVPESVLLLQVSIAAQSDKRQNSADIRAVRQRAQDALRDALAGDGPYYRNISASVTELSAASTTLASLPGRSSIDVADATVRAMQNIALLRGRIPDQPDQNSAIDGYLATVAQAQLTGASAALGDVRKPASKAPLREQVRFYLQASLRAGEPLGPQDVRSSAEAALKRTKDPLDRITVTTSATLALLRTDQPCAVLDHDLPQLKDALARATGRYAQGSDAVKAWMTLLWTTTTECEGFQKETALESQAFLEQLAGEKTASNPTARAVKAWSIAELSCSKNTKAEATRGVALDTFAADSDPGEGLGLGTYAALRAEETATVPCSEGLKEKLKG</sequence>
<gene>
    <name evidence="1" type="ORF">AS594_02640</name>
</gene>
<dbReference type="AlphaFoldDB" id="A0A1E5P2F2"/>
<evidence type="ECO:0000313" key="2">
    <source>
        <dbReference type="Proteomes" id="UP000095759"/>
    </source>
</evidence>
<proteinExistence type="predicted"/>
<dbReference type="EMBL" id="MEHJ01000001">
    <property type="protein sequence ID" value="OEJ23544.1"/>
    <property type="molecule type" value="Genomic_DNA"/>
</dbReference>